<evidence type="ECO:0000313" key="1">
    <source>
        <dbReference type="EMBL" id="JAH78533.1"/>
    </source>
</evidence>
<protein>
    <submittedName>
        <fullName evidence="1">Uncharacterized protein</fullName>
    </submittedName>
</protein>
<dbReference type="EMBL" id="GBXM01030044">
    <property type="protein sequence ID" value="JAH78533.1"/>
    <property type="molecule type" value="Transcribed_RNA"/>
</dbReference>
<dbReference type="EMBL" id="GBXM01037618">
    <property type="protein sequence ID" value="JAH70959.1"/>
    <property type="molecule type" value="Transcribed_RNA"/>
</dbReference>
<organism evidence="1">
    <name type="scientific">Anguilla anguilla</name>
    <name type="common">European freshwater eel</name>
    <name type="synonym">Muraena anguilla</name>
    <dbReference type="NCBI Taxonomy" id="7936"/>
    <lineage>
        <taxon>Eukaryota</taxon>
        <taxon>Metazoa</taxon>
        <taxon>Chordata</taxon>
        <taxon>Craniata</taxon>
        <taxon>Vertebrata</taxon>
        <taxon>Euteleostomi</taxon>
        <taxon>Actinopterygii</taxon>
        <taxon>Neopterygii</taxon>
        <taxon>Teleostei</taxon>
        <taxon>Anguilliformes</taxon>
        <taxon>Anguillidae</taxon>
        <taxon>Anguilla</taxon>
    </lineage>
</organism>
<reference evidence="1" key="2">
    <citation type="journal article" date="2015" name="Fish Shellfish Immunol.">
        <title>Early steps in the European eel (Anguilla anguilla)-Vibrio vulnificus interaction in the gills: Role of the RtxA13 toxin.</title>
        <authorList>
            <person name="Callol A."/>
            <person name="Pajuelo D."/>
            <person name="Ebbesson L."/>
            <person name="Teles M."/>
            <person name="MacKenzie S."/>
            <person name="Amaro C."/>
        </authorList>
    </citation>
    <scope>NUCLEOTIDE SEQUENCE</scope>
</reference>
<accession>A0A0E9VMR5</accession>
<proteinExistence type="predicted"/>
<name>A0A0E9VMR5_ANGAN</name>
<sequence length="13" mass="1263">MGNAASNKTANAN</sequence>
<reference evidence="1" key="1">
    <citation type="submission" date="2014-11" db="EMBL/GenBank/DDBJ databases">
        <authorList>
            <person name="Amaro Gonzalez C."/>
        </authorList>
    </citation>
    <scope>NUCLEOTIDE SEQUENCE</scope>
</reference>